<reference evidence="14 15" key="1">
    <citation type="submission" date="2014-09" db="EMBL/GenBank/DDBJ databases">
        <title>Genome sequences of Lysobacter dokdonensis DS-58.</title>
        <authorList>
            <person name="Kim J.F."/>
            <person name="Kwak M.-J."/>
        </authorList>
    </citation>
    <scope>NUCLEOTIDE SEQUENCE [LARGE SCALE GENOMIC DNA]</scope>
    <source>
        <strain evidence="14 15">DS-58</strain>
    </source>
</reference>
<dbReference type="PANTHER" id="PTHR43788:SF6">
    <property type="entry name" value="DNA HELICASE B"/>
    <property type="match status" value="1"/>
</dbReference>
<dbReference type="InterPro" id="IPR027417">
    <property type="entry name" value="P-loop_NTPase"/>
</dbReference>
<comment type="subunit">
    <text evidence="11">Heterotrimer of RecB, RecC and RecD. All subunits contribute to DNA-binding.</text>
</comment>
<organism evidence="14 15">
    <name type="scientific">Lysobacter dokdonensis DS-58</name>
    <dbReference type="NCBI Taxonomy" id="1300345"/>
    <lineage>
        <taxon>Bacteria</taxon>
        <taxon>Pseudomonadati</taxon>
        <taxon>Pseudomonadota</taxon>
        <taxon>Gammaproteobacteria</taxon>
        <taxon>Lysobacterales</taxon>
        <taxon>Lysobacteraceae</taxon>
        <taxon>Noviluteimonas</taxon>
    </lineage>
</organism>
<dbReference type="eggNOG" id="COG0507">
    <property type="taxonomic scope" value="Bacteria"/>
</dbReference>
<dbReference type="Gene3D" id="1.10.10.1020">
    <property type="entry name" value="RecBCD complex, subunit RecD, N-terminal domain"/>
    <property type="match status" value="1"/>
</dbReference>
<evidence type="ECO:0000256" key="11">
    <source>
        <dbReference type="HAMAP-Rule" id="MF_01487"/>
    </source>
</evidence>
<dbReference type="OrthoDB" id="9803432at2"/>
<dbReference type="Proteomes" id="UP000030518">
    <property type="component" value="Unassembled WGS sequence"/>
</dbReference>
<dbReference type="GO" id="GO:0043139">
    <property type="term" value="F:5'-3' DNA helicase activity"/>
    <property type="evidence" value="ECO:0007669"/>
    <property type="project" value="UniProtKB-UniRule"/>
</dbReference>
<keyword evidence="10 11" id="KW-0413">Isomerase</keyword>
<dbReference type="HAMAP" id="MF_01487">
    <property type="entry name" value="RecD"/>
    <property type="match status" value="1"/>
</dbReference>
<dbReference type="InterPro" id="IPR027785">
    <property type="entry name" value="UvrD-like_helicase_C"/>
</dbReference>
<comment type="catalytic activity">
    <reaction evidence="11">
        <text>ATP + H2O = ADP + phosphate + H(+)</text>
        <dbReference type="Rhea" id="RHEA:13065"/>
        <dbReference type="ChEBI" id="CHEBI:15377"/>
        <dbReference type="ChEBI" id="CHEBI:15378"/>
        <dbReference type="ChEBI" id="CHEBI:30616"/>
        <dbReference type="ChEBI" id="CHEBI:43474"/>
        <dbReference type="ChEBI" id="CHEBI:456216"/>
        <dbReference type="EC" id="5.6.2.3"/>
    </reaction>
</comment>
<name>A0A0A2WDS1_9GAMM</name>
<keyword evidence="4 11" id="KW-0378">Hydrolase</keyword>
<dbReference type="STRING" id="1300345.LF41_1355"/>
<dbReference type="CDD" id="cd18809">
    <property type="entry name" value="SF1_C_RecD"/>
    <property type="match status" value="1"/>
</dbReference>
<gene>
    <name evidence="11" type="primary">recD</name>
    <name evidence="14" type="ORF">LF41_1355</name>
</gene>
<protein>
    <recommendedName>
        <fullName evidence="11">RecBCD enzyme subunit RecD</fullName>
        <ecNumber evidence="11">5.6.2.3</ecNumber>
    </recommendedName>
    <alternativeName>
        <fullName evidence="11">DNA 5'-3' helicase subunit RecD</fullName>
    </alternativeName>
    <alternativeName>
        <fullName evidence="11">Exonuclease V subunit RecD</fullName>
        <shortName evidence="11">ExoV subunit RecD</shortName>
    </alternativeName>
    <alternativeName>
        <fullName evidence="11">Helicase/nuclease RecBCD subunit RecD</fullName>
    </alternativeName>
</protein>
<keyword evidence="2 11" id="KW-0547">Nucleotide-binding</keyword>
<dbReference type="NCBIfam" id="TIGR01447">
    <property type="entry name" value="recD"/>
    <property type="match status" value="1"/>
</dbReference>
<dbReference type="GO" id="GO:0017116">
    <property type="term" value="F:single-stranded DNA helicase activity"/>
    <property type="evidence" value="ECO:0007669"/>
    <property type="project" value="TreeGrafter"/>
</dbReference>
<evidence type="ECO:0000256" key="4">
    <source>
        <dbReference type="ARBA" id="ARBA00022801"/>
    </source>
</evidence>
<dbReference type="RefSeq" id="WP_052116402.1">
    <property type="nucleotide sequence ID" value="NZ_JRKJ01000020.1"/>
</dbReference>
<dbReference type="InterPro" id="IPR041851">
    <property type="entry name" value="RecD_N_sf"/>
</dbReference>
<dbReference type="GO" id="GO:0008854">
    <property type="term" value="F:exodeoxyribonuclease V activity"/>
    <property type="evidence" value="ECO:0007669"/>
    <property type="project" value="InterPro"/>
</dbReference>
<sequence>MSAQRDDVPRVVDHAFANVLARREPDADPRVIDAAARASFAIAQGHAALDLDGDAQLREALALSRWVARPDADAVADPAMPLVLEGDLLYLRRYREYERRLAMGLRRIASAEIEGADIATPAAVFERLFPAATRDEHQARAAALALRHALLLITGGPGTGKTTTIARMLLLAVAQAQASGRTLRIALAAPTGRAADRMAQSLRIAVERLREDGLDDALCDALPANATTLHRLLGTIHDRPQFRHGADLPLAHEMIVVDEASMVDLPMMCKLVEAVPRGARLVLLGDRDQLPSVEAGDVLAAIADAATMVDAATPEPIETPHRFKALRVALQRTYRQADAFDLAPLAAAVRDGDADSALRLLRDGSLRNVHFHEDAIDPLAASLRDTLLAPWRALGELAADAPQAIDDALARAQRARLLTALRNGAQGATALNARIEEALAGAQRDPYFHGRLVAITENSYRHGLFNGDLGLCLRGEDGSVVWFRTAAGLRPFHPAALPAHAGAFAMTVHKAQGSEFDTVWLQLPRQFARTLSRELIYTAITRARDALHVCASESVLRDALSVRAQRVSGLARRLREA</sequence>
<dbReference type="GO" id="GO:0009338">
    <property type="term" value="C:exodeoxyribonuclease V complex"/>
    <property type="evidence" value="ECO:0007669"/>
    <property type="project" value="InterPro"/>
</dbReference>
<keyword evidence="8 11" id="KW-0238">DNA-binding</keyword>
<evidence type="ECO:0000313" key="14">
    <source>
        <dbReference type="EMBL" id="KGQ18356.1"/>
    </source>
</evidence>
<keyword evidence="15" id="KW-1185">Reference proteome</keyword>
<feature type="binding site" evidence="11">
    <location>
        <begin position="155"/>
        <end position="162"/>
    </location>
    <ligand>
        <name>ATP</name>
        <dbReference type="ChEBI" id="CHEBI:30616"/>
    </ligand>
</feature>
<dbReference type="CDD" id="cd17933">
    <property type="entry name" value="DEXSc_RecD-like"/>
    <property type="match status" value="1"/>
</dbReference>
<evidence type="ECO:0000256" key="5">
    <source>
        <dbReference type="ARBA" id="ARBA00022806"/>
    </source>
</evidence>
<keyword evidence="5 11" id="KW-0347">Helicase</keyword>
<dbReference type="InterPro" id="IPR050534">
    <property type="entry name" value="Coronavir_polyprotein_1ab"/>
</dbReference>
<dbReference type="PANTHER" id="PTHR43788">
    <property type="entry name" value="DNA2/NAM7 HELICASE FAMILY MEMBER"/>
    <property type="match status" value="1"/>
</dbReference>
<evidence type="ECO:0000256" key="7">
    <source>
        <dbReference type="ARBA" id="ARBA00022840"/>
    </source>
</evidence>
<keyword evidence="1 11" id="KW-0540">Nuclease</keyword>
<evidence type="ECO:0000256" key="2">
    <source>
        <dbReference type="ARBA" id="ARBA00022741"/>
    </source>
</evidence>
<evidence type="ECO:0000313" key="15">
    <source>
        <dbReference type="Proteomes" id="UP000030518"/>
    </source>
</evidence>
<evidence type="ECO:0000256" key="1">
    <source>
        <dbReference type="ARBA" id="ARBA00022722"/>
    </source>
</evidence>
<dbReference type="InterPro" id="IPR049550">
    <property type="entry name" value="RecD_N"/>
</dbReference>
<keyword evidence="9 11" id="KW-0234">DNA repair</keyword>
<dbReference type="AlphaFoldDB" id="A0A0A2WDS1"/>
<dbReference type="Gene3D" id="3.40.50.300">
    <property type="entry name" value="P-loop containing nucleotide triphosphate hydrolases"/>
    <property type="match status" value="3"/>
</dbReference>
<evidence type="ECO:0000256" key="8">
    <source>
        <dbReference type="ARBA" id="ARBA00023125"/>
    </source>
</evidence>
<dbReference type="GO" id="GO:0016887">
    <property type="term" value="F:ATP hydrolysis activity"/>
    <property type="evidence" value="ECO:0007669"/>
    <property type="project" value="RHEA"/>
</dbReference>
<dbReference type="EC" id="5.6.2.3" evidence="11"/>
<comment type="similarity">
    <text evidence="11">Belongs to the RecD family.</text>
</comment>
<comment type="caution">
    <text evidence="14">The sequence shown here is derived from an EMBL/GenBank/DDBJ whole genome shotgun (WGS) entry which is preliminary data.</text>
</comment>
<evidence type="ECO:0000259" key="13">
    <source>
        <dbReference type="Pfam" id="PF21185"/>
    </source>
</evidence>
<comment type="miscellaneous">
    <text evidence="11">In the RecBCD complex, RecB has a slow 3'-5' helicase, an exonuclease activity and loads RecA onto ssDNA, RecD has a fast 5'-3' helicase activity, while RecC stimulates the ATPase and processivity of the RecB helicase and contributes to recognition of the Chi site.</text>
</comment>
<dbReference type="SUPFAM" id="SSF52540">
    <property type="entry name" value="P-loop containing nucleoside triphosphate hydrolases"/>
    <property type="match status" value="2"/>
</dbReference>
<evidence type="ECO:0000256" key="10">
    <source>
        <dbReference type="ARBA" id="ARBA00023235"/>
    </source>
</evidence>
<dbReference type="Pfam" id="PF13245">
    <property type="entry name" value="AAA_19"/>
    <property type="match status" value="1"/>
</dbReference>
<evidence type="ECO:0000256" key="6">
    <source>
        <dbReference type="ARBA" id="ARBA00022839"/>
    </source>
</evidence>
<evidence type="ECO:0000256" key="9">
    <source>
        <dbReference type="ARBA" id="ARBA00023204"/>
    </source>
</evidence>
<keyword evidence="3 11" id="KW-0227">DNA damage</keyword>
<accession>A0A0A2WDS1</accession>
<keyword evidence="7 11" id="KW-0067">ATP-binding</keyword>
<dbReference type="EMBL" id="JRKJ01000020">
    <property type="protein sequence ID" value="KGQ18356.1"/>
    <property type="molecule type" value="Genomic_DNA"/>
</dbReference>
<dbReference type="Pfam" id="PF21185">
    <property type="entry name" value="RecD_N"/>
    <property type="match status" value="1"/>
</dbReference>
<dbReference type="GO" id="GO:0003677">
    <property type="term" value="F:DNA binding"/>
    <property type="evidence" value="ECO:0007669"/>
    <property type="project" value="UniProtKB-UniRule"/>
</dbReference>
<feature type="domain" description="UvrD-like helicase C-terminal" evidence="12">
    <location>
        <begin position="503"/>
        <end position="549"/>
    </location>
</feature>
<proteinExistence type="inferred from homology"/>
<dbReference type="InterPro" id="IPR006344">
    <property type="entry name" value="RecD"/>
</dbReference>
<evidence type="ECO:0000259" key="12">
    <source>
        <dbReference type="Pfam" id="PF13538"/>
    </source>
</evidence>
<evidence type="ECO:0000256" key="3">
    <source>
        <dbReference type="ARBA" id="ARBA00022763"/>
    </source>
</evidence>
<keyword evidence="6 11" id="KW-0269">Exonuclease</keyword>
<comment type="function">
    <text evidence="11">A helicase/nuclease that prepares dsDNA breaks (DSB) for recombinational DNA repair. Binds to DSBs and unwinds DNA via a highly rapid and processive ATP-dependent bidirectional helicase activity. Unwinds dsDNA until it encounters a Chi (crossover hotspot instigator) sequence from the 3' direction. Cuts ssDNA a few nucleotides 3' to the Chi site. The properties and activities of the enzyme are changed at Chi. The Chi-altered holoenzyme produces a long 3'-ssDNA overhang and facilitates RecA-binding to the ssDNA for homologous DNA recombination and repair. Holoenzyme degrades any linearized DNA that is unable to undergo homologous recombination. In the holoenzyme this subunit has ssDNA-dependent ATPase and 5'-3' helicase activity. When added to pre-assembled RecBC greatly stimulates nuclease activity and augments holoenzyme processivity. Negatively regulates the RecA-loading ability of RecBCD.</text>
</comment>
<dbReference type="GO" id="GO:0005524">
    <property type="term" value="F:ATP binding"/>
    <property type="evidence" value="ECO:0007669"/>
    <property type="project" value="UniProtKB-UniRule"/>
</dbReference>
<dbReference type="PATRIC" id="fig|1300345.3.peg.2428"/>
<feature type="domain" description="RecBCD enzyme subunit RecD N-terminal" evidence="13">
    <location>
        <begin position="10"/>
        <end position="52"/>
    </location>
</feature>
<dbReference type="GO" id="GO:0000724">
    <property type="term" value="P:double-strand break repair via homologous recombination"/>
    <property type="evidence" value="ECO:0007669"/>
    <property type="project" value="UniProtKB-UniRule"/>
</dbReference>
<dbReference type="Pfam" id="PF13538">
    <property type="entry name" value="UvrD_C_2"/>
    <property type="match status" value="1"/>
</dbReference>